<keyword evidence="3" id="KW-0050">Antiport</keyword>
<dbReference type="PANTHER" id="PTHR46157:SF4">
    <property type="entry name" value="K(+) EFFLUX ANTIPORTER 3, CHLOROPLASTIC"/>
    <property type="match status" value="1"/>
</dbReference>
<feature type="transmembrane region" description="Helical" evidence="10">
    <location>
        <begin position="299"/>
        <end position="321"/>
    </location>
</feature>
<evidence type="ECO:0000256" key="6">
    <source>
        <dbReference type="ARBA" id="ARBA00022958"/>
    </source>
</evidence>
<dbReference type="GO" id="GO:0015297">
    <property type="term" value="F:antiporter activity"/>
    <property type="evidence" value="ECO:0007669"/>
    <property type="project" value="UniProtKB-KW"/>
</dbReference>
<name>A0A1N6FM41_9BACT</name>
<dbReference type="EMBL" id="FSRG01000004">
    <property type="protein sequence ID" value="SIN96322.1"/>
    <property type="molecule type" value="Genomic_DNA"/>
</dbReference>
<evidence type="ECO:0000313" key="13">
    <source>
        <dbReference type="EMBL" id="SIN96322.1"/>
    </source>
</evidence>
<feature type="transmembrane region" description="Helical" evidence="10">
    <location>
        <begin position="267"/>
        <end position="287"/>
    </location>
</feature>
<dbReference type="OrthoDB" id="9781411at2"/>
<feature type="transmembrane region" description="Helical" evidence="10">
    <location>
        <begin position="6"/>
        <end position="24"/>
    </location>
</feature>
<accession>A0A1N6FM41</accession>
<protein>
    <submittedName>
        <fullName evidence="13">Glutathione-regulated potassium-efflux system protein KefB</fullName>
    </submittedName>
</protein>
<organism evidence="13 14">
    <name type="scientific">Halodesulfovibrio marinisediminis DSM 17456</name>
    <dbReference type="NCBI Taxonomy" id="1121457"/>
    <lineage>
        <taxon>Bacteria</taxon>
        <taxon>Pseudomonadati</taxon>
        <taxon>Thermodesulfobacteriota</taxon>
        <taxon>Desulfovibrionia</taxon>
        <taxon>Desulfovibrionales</taxon>
        <taxon>Desulfovibrionaceae</taxon>
        <taxon>Halodesulfovibrio</taxon>
    </lineage>
</organism>
<evidence type="ECO:0000256" key="2">
    <source>
        <dbReference type="ARBA" id="ARBA00022448"/>
    </source>
</evidence>
<dbReference type="PANTHER" id="PTHR46157">
    <property type="entry name" value="K(+) EFFLUX ANTIPORTER 3, CHLOROPLASTIC"/>
    <property type="match status" value="1"/>
</dbReference>
<feature type="transmembrane region" description="Helical" evidence="10">
    <location>
        <begin position="58"/>
        <end position="77"/>
    </location>
</feature>
<keyword evidence="2" id="KW-0813">Transport</keyword>
<keyword evidence="14" id="KW-1185">Reference proteome</keyword>
<evidence type="ECO:0000256" key="9">
    <source>
        <dbReference type="ARBA" id="ARBA00023136"/>
    </source>
</evidence>
<feature type="transmembrane region" description="Helical" evidence="10">
    <location>
        <begin position="241"/>
        <end position="260"/>
    </location>
</feature>
<evidence type="ECO:0000256" key="3">
    <source>
        <dbReference type="ARBA" id="ARBA00022449"/>
    </source>
</evidence>
<keyword evidence="8" id="KW-0406">Ion transport</keyword>
<feature type="domain" description="RCK N-terminal" evidence="12">
    <location>
        <begin position="407"/>
        <end position="519"/>
    </location>
</feature>
<keyword evidence="6" id="KW-0630">Potassium</keyword>
<feature type="transmembrane region" description="Helical" evidence="10">
    <location>
        <begin position="151"/>
        <end position="176"/>
    </location>
</feature>
<sequence>MDMSSVLFAIILFLAAAAFSIIVFERLGFGVILGSIVAGTLIGPHTPGPVAFDAVEELQSVAELGVVLFLFTVGLEMRPKKFWAMRRMIFGLGSAQMVVTAVMLFFYLFLFVSVPWKTAIIVGLAFAMSSTAIVISILGDRGELGSEHGKTIFAILMAQDLWVIPIMAFIPILAHTQSQFGIPLWEKSILVVGVLTSILVVGRYVLPAVLNYCARRRQMGVFGLALFLAVIYASWAVEHVGISMTLGAFLLGMILSASDFRYQIEAIVAPFKSTLMGLFFVAVGMSINVEELFQRWDLLLLHVPIILFIKSVVLIGLVPFFGISRSAVIRTGLYLSQVGELAFVLLGTSFLVGLLNNQGYTLVMLIVVASMSMTPIIVKYGDWLARRFDIKPTTKELLPITDLNQHVVIIGYDVGAQLIDFLLEEADVPHVAIDHDYNRVCKGKQLGRKVYFGNVYSYTMQEAVSLRTASTIYINSKDAEHAKALAITLQRLYPHVDLYVRVHSLADKDELLAMGIKHVHTDYIESTLAHGRNLLKGLGIPEDTVNDLSDKFRHDDYQLIRYGYVTSRDE</sequence>
<evidence type="ECO:0000256" key="1">
    <source>
        <dbReference type="ARBA" id="ARBA00004141"/>
    </source>
</evidence>
<dbReference type="Pfam" id="PF02254">
    <property type="entry name" value="TrkA_N"/>
    <property type="match status" value="1"/>
</dbReference>
<dbReference type="Gene3D" id="3.40.50.720">
    <property type="entry name" value="NAD(P)-binding Rossmann-like Domain"/>
    <property type="match status" value="1"/>
</dbReference>
<evidence type="ECO:0000313" key="14">
    <source>
        <dbReference type="Proteomes" id="UP000184694"/>
    </source>
</evidence>
<evidence type="ECO:0000256" key="8">
    <source>
        <dbReference type="ARBA" id="ARBA00023065"/>
    </source>
</evidence>
<evidence type="ECO:0000256" key="4">
    <source>
        <dbReference type="ARBA" id="ARBA00022538"/>
    </source>
</evidence>
<keyword evidence="5 10" id="KW-0812">Transmembrane</keyword>
<evidence type="ECO:0000259" key="11">
    <source>
        <dbReference type="Pfam" id="PF00999"/>
    </source>
</evidence>
<comment type="subcellular location">
    <subcellularLocation>
        <location evidence="1">Membrane</location>
        <topology evidence="1">Multi-pass membrane protein</topology>
    </subcellularLocation>
</comment>
<keyword evidence="7 10" id="KW-1133">Transmembrane helix</keyword>
<dbReference type="RefSeq" id="WP_074216205.1">
    <property type="nucleotide sequence ID" value="NZ_FSRG01000004.1"/>
</dbReference>
<dbReference type="InterPro" id="IPR038770">
    <property type="entry name" value="Na+/solute_symporter_sf"/>
</dbReference>
<feature type="transmembrane region" description="Helical" evidence="10">
    <location>
        <begin position="118"/>
        <end position="139"/>
    </location>
</feature>
<gene>
    <name evidence="13" type="ORF">SAMN02745161_1388</name>
</gene>
<feature type="transmembrane region" description="Helical" evidence="10">
    <location>
        <begin position="31"/>
        <end position="52"/>
    </location>
</feature>
<proteinExistence type="predicted"/>
<dbReference type="InterPro" id="IPR036291">
    <property type="entry name" value="NAD(P)-bd_dom_sf"/>
</dbReference>
<feature type="transmembrane region" description="Helical" evidence="10">
    <location>
        <begin position="333"/>
        <end position="354"/>
    </location>
</feature>
<dbReference type="GO" id="GO:0005886">
    <property type="term" value="C:plasma membrane"/>
    <property type="evidence" value="ECO:0007669"/>
    <property type="project" value="TreeGrafter"/>
</dbReference>
<feature type="transmembrane region" description="Helical" evidence="10">
    <location>
        <begin position="89"/>
        <end position="112"/>
    </location>
</feature>
<feature type="transmembrane region" description="Helical" evidence="10">
    <location>
        <begin position="218"/>
        <end position="235"/>
    </location>
</feature>
<reference evidence="14" key="1">
    <citation type="submission" date="2016-11" db="EMBL/GenBank/DDBJ databases">
        <authorList>
            <person name="Varghese N."/>
            <person name="Submissions S."/>
        </authorList>
    </citation>
    <scope>NUCLEOTIDE SEQUENCE [LARGE SCALE GENOMIC DNA]</scope>
    <source>
        <strain evidence="14">DSM 17456</strain>
    </source>
</reference>
<evidence type="ECO:0000256" key="10">
    <source>
        <dbReference type="SAM" id="Phobius"/>
    </source>
</evidence>
<dbReference type="GO" id="GO:1902600">
    <property type="term" value="P:proton transmembrane transport"/>
    <property type="evidence" value="ECO:0007669"/>
    <property type="project" value="InterPro"/>
</dbReference>
<keyword evidence="4" id="KW-0633">Potassium transport</keyword>
<evidence type="ECO:0000256" key="5">
    <source>
        <dbReference type="ARBA" id="ARBA00022692"/>
    </source>
</evidence>
<dbReference type="GO" id="GO:0006813">
    <property type="term" value="P:potassium ion transport"/>
    <property type="evidence" value="ECO:0007669"/>
    <property type="project" value="UniProtKB-KW"/>
</dbReference>
<dbReference type="STRING" id="1121457.SAMN02745161_1388"/>
<dbReference type="Proteomes" id="UP000184694">
    <property type="component" value="Unassembled WGS sequence"/>
</dbReference>
<keyword evidence="9 10" id="KW-0472">Membrane</keyword>
<dbReference type="SUPFAM" id="SSF51735">
    <property type="entry name" value="NAD(P)-binding Rossmann-fold domains"/>
    <property type="match status" value="1"/>
</dbReference>
<feature type="transmembrane region" description="Helical" evidence="10">
    <location>
        <begin position="360"/>
        <end position="378"/>
    </location>
</feature>
<evidence type="ECO:0000256" key="7">
    <source>
        <dbReference type="ARBA" id="ARBA00022989"/>
    </source>
</evidence>
<dbReference type="InterPro" id="IPR003148">
    <property type="entry name" value="RCK_N"/>
</dbReference>
<feature type="transmembrane region" description="Helical" evidence="10">
    <location>
        <begin position="188"/>
        <end position="206"/>
    </location>
</feature>
<dbReference type="Gene3D" id="1.20.1530.20">
    <property type="match status" value="1"/>
</dbReference>
<dbReference type="AlphaFoldDB" id="A0A1N6FM41"/>
<dbReference type="Pfam" id="PF00999">
    <property type="entry name" value="Na_H_Exchanger"/>
    <property type="match status" value="1"/>
</dbReference>
<dbReference type="InterPro" id="IPR006153">
    <property type="entry name" value="Cation/H_exchanger_TM"/>
</dbReference>
<evidence type="ECO:0000259" key="12">
    <source>
        <dbReference type="Pfam" id="PF02254"/>
    </source>
</evidence>
<feature type="domain" description="Cation/H+ exchanger transmembrane" evidence="11">
    <location>
        <begin position="15"/>
        <end position="378"/>
    </location>
</feature>